<evidence type="ECO:0008006" key="3">
    <source>
        <dbReference type="Google" id="ProtNLM"/>
    </source>
</evidence>
<evidence type="ECO:0000313" key="2">
    <source>
        <dbReference type="Proteomes" id="UP000539953"/>
    </source>
</evidence>
<dbReference type="InterPro" id="IPR025233">
    <property type="entry name" value="DUF4176"/>
</dbReference>
<protein>
    <recommendedName>
        <fullName evidence="3">DUF4176 domain-containing protein</fullName>
    </recommendedName>
</protein>
<organism evidence="1 2">
    <name type="scientific">Catenisphaera adipataccumulans</name>
    <dbReference type="NCBI Taxonomy" id="700500"/>
    <lineage>
        <taxon>Bacteria</taxon>
        <taxon>Bacillati</taxon>
        <taxon>Bacillota</taxon>
        <taxon>Erysipelotrichia</taxon>
        <taxon>Erysipelotrichales</taxon>
        <taxon>Erysipelotrichaceae</taxon>
        <taxon>Catenisphaera</taxon>
    </lineage>
</organism>
<name>A0A7W8CXS9_9FIRM</name>
<sequence length="90" mass="10687">MKDLMPLGTVVTLHKGRKRLMIIGRIQNKVGEKAIYDYAGCLWPEGLIDSSHFYLFNQEDIEYLYYIGLQDAEEFNYRFDLEEQYEALKK</sequence>
<dbReference type="AlphaFoldDB" id="A0A7W8CXS9"/>
<dbReference type="RefSeq" id="WP_183328884.1">
    <property type="nucleotide sequence ID" value="NZ_JACHHK010000006.1"/>
</dbReference>
<reference evidence="1 2" key="1">
    <citation type="submission" date="2020-08" db="EMBL/GenBank/DDBJ databases">
        <title>Genomic Encyclopedia of Type Strains, Phase IV (KMG-IV): sequencing the most valuable type-strain genomes for metagenomic binning, comparative biology and taxonomic classification.</title>
        <authorList>
            <person name="Goeker M."/>
        </authorList>
    </citation>
    <scope>NUCLEOTIDE SEQUENCE [LARGE SCALE GENOMIC DNA]</scope>
    <source>
        <strain evidence="1 2">DSM 25799</strain>
    </source>
</reference>
<keyword evidence="2" id="KW-1185">Reference proteome</keyword>
<accession>A0A7W8CXS9</accession>
<evidence type="ECO:0000313" key="1">
    <source>
        <dbReference type="EMBL" id="MBB5183585.1"/>
    </source>
</evidence>
<dbReference type="EMBL" id="JACHHK010000006">
    <property type="protein sequence ID" value="MBB5183585.1"/>
    <property type="molecule type" value="Genomic_DNA"/>
</dbReference>
<dbReference type="Pfam" id="PF13780">
    <property type="entry name" value="DUF4176"/>
    <property type="match status" value="1"/>
</dbReference>
<proteinExistence type="predicted"/>
<dbReference type="Proteomes" id="UP000539953">
    <property type="component" value="Unassembled WGS sequence"/>
</dbReference>
<gene>
    <name evidence="1" type="ORF">HNQ47_001620</name>
</gene>
<comment type="caution">
    <text evidence="1">The sequence shown here is derived from an EMBL/GenBank/DDBJ whole genome shotgun (WGS) entry which is preliminary data.</text>
</comment>